<dbReference type="InterPro" id="IPR027417">
    <property type="entry name" value="P-loop_NTPase"/>
</dbReference>
<reference evidence="3 4" key="1">
    <citation type="submission" date="2020-08" db="EMBL/GenBank/DDBJ databases">
        <title>Genome public.</title>
        <authorList>
            <person name="Liu C."/>
            <person name="Sun Q."/>
        </authorList>
    </citation>
    <scope>NUCLEOTIDE SEQUENCE [LARGE SCALE GENOMIC DNA]</scope>
    <source>
        <strain evidence="3 4">NSJ-56</strain>
    </source>
</reference>
<dbReference type="Pfam" id="PF13635">
    <property type="entry name" value="DUF4143"/>
    <property type="match status" value="1"/>
</dbReference>
<dbReference type="InterPro" id="IPR025420">
    <property type="entry name" value="DUF4143"/>
</dbReference>
<feature type="domain" description="AAA" evidence="1">
    <location>
        <begin position="19"/>
        <end position="151"/>
    </location>
</feature>
<dbReference type="InterPro" id="IPR041682">
    <property type="entry name" value="AAA_14"/>
</dbReference>
<protein>
    <submittedName>
        <fullName evidence="3">ATP-binding protein</fullName>
    </submittedName>
</protein>
<evidence type="ECO:0000313" key="3">
    <source>
        <dbReference type="EMBL" id="MBC5621583.1"/>
    </source>
</evidence>
<proteinExistence type="predicted"/>
<keyword evidence="4" id="KW-1185">Reference proteome</keyword>
<dbReference type="Pfam" id="PF13173">
    <property type="entry name" value="AAA_14"/>
    <property type="match status" value="1"/>
</dbReference>
<dbReference type="GO" id="GO:0005524">
    <property type="term" value="F:ATP binding"/>
    <property type="evidence" value="ECO:0007669"/>
    <property type="project" value="UniProtKB-KW"/>
</dbReference>
<feature type="domain" description="DUF4143" evidence="2">
    <location>
        <begin position="218"/>
        <end position="383"/>
    </location>
</feature>
<dbReference type="EMBL" id="JACOOH010000004">
    <property type="protein sequence ID" value="MBC5621583.1"/>
    <property type="molecule type" value="Genomic_DNA"/>
</dbReference>
<name>A0ABR7D0X7_9BACT</name>
<dbReference type="Gene3D" id="3.40.50.300">
    <property type="entry name" value="P-loop containing nucleotide triphosphate hydrolases"/>
    <property type="match status" value="1"/>
</dbReference>
<dbReference type="SUPFAM" id="SSF52540">
    <property type="entry name" value="P-loop containing nucleoside triphosphate hydrolases"/>
    <property type="match status" value="1"/>
</dbReference>
<dbReference type="RefSeq" id="WP_186976057.1">
    <property type="nucleotide sequence ID" value="NZ_JACOOH010000004.1"/>
</dbReference>
<accession>A0ABR7D0X7</accession>
<sequence>MVERIIIGELRAWKTKISRKPLILRGARQVGKTTAVNLFARDFKQYIYLNLETARDRNLFIQYPSIDTLIQAIFFEKEKLLEEKDTLIFIDEIQEVPEALSMLRYFYEQYPQYCVVAAGSLLESLFDTKISFPVGRVEFKVVRPFSFQEFLLAMDEGNALKQYHKIPMDTFAHDKLLSLFHLYTLIGGMPEIVLSYAGSKDIVALTSVFDSLIGTYLDDVEKYTSTAGQTQIMRHAIRSVFMEAGNRIKFNGFGNSAYGSREMGEALRTIEKAMLIHLIYPTTQTGEPFMPDMKKSPRLQVLDTGMLNYMAHLQKEVFGTNDLNNVYKGHIAEHIVCQELLAHQISLLHKPLFWVSEKKDSVAEIDFLAYLDGRVIPIEVKSGATGRLRSLHLFMDAYRGNVAVRLYAGEIRKDILTTSSGKNYTLLSLPYYLTGKIGEYLREFAL</sequence>
<evidence type="ECO:0000259" key="1">
    <source>
        <dbReference type="Pfam" id="PF13173"/>
    </source>
</evidence>
<keyword evidence="3" id="KW-0067">ATP-binding</keyword>
<dbReference type="Proteomes" id="UP000646484">
    <property type="component" value="Unassembled WGS sequence"/>
</dbReference>
<keyword evidence="3" id="KW-0547">Nucleotide-binding</keyword>
<comment type="caution">
    <text evidence="3">The sequence shown here is derived from an EMBL/GenBank/DDBJ whole genome shotgun (WGS) entry which is preliminary data.</text>
</comment>
<evidence type="ECO:0000313" key="4">
    <source>
        <dbReference type="Proteomes" id="UP000646484"/>
    </source>
</evidence>
<dbReference type="PANTHER" id="PTHR33295:SF7">
    <property type="entry name" value="ATPASE"/>
    <property type="match status" value="1"/>
</dbReference>
<gene>
    <name evidence="3" type="ORF">H8S64_10780</name>
</gene>
<evidence type="ECO:0000259" key="2">
    <source>
        <dbReference type="Pfam" id="PF13635"/>
    </source>
</evidence>
<dbReference type="PANTHER" id="PTHR33295">
    <property type="entry name" value="ATPASE"/>
    <property type="match status" value="1"/>
</dbReference>
<organism evidence="3 4">
    <name type="scientific">Butyricimonas hominis</name>
    <dbReference type="NCBI Taxonomy" id="2763032"/>
    <lineage>
        <taxon>Bacteria</taxon>
        <taxon>Pseudomonadati</taxon>
        <taxon>Bacteroidota</taxon>
        <taxon>Bacteroidia</taxon>
        <taxon>Bacteroidales</taxon>
        <taxon>Odoribacteraceae</taxon>
        <taxon>Butyricimonas</taxon>
    </lineage>
</organism>